<keyword evidence="6" id="KW-0963">Cytoplasm</keyword>
<proteinExistence type="inferred from homology"/>
<dbReference type="GO" id="GO:0032267">
    <property type="term" value="F:tRNA(Ile)-lysidine synthase activity"/>
    <property type="evidence" value="ECO:0007669"/>
    <property type="project" value="UniProtKB-EC"/>
</dbReference>
<comment type="similarity">
    <text evidence="6">Belongs to the tRNA(Ile)-lysidine synthase family.</text>
</comment>
<gene>
    <name evidence="6" type="primary">tilS</name>
    <name evidence="8" type="ORF">THER5_0835</name>
</gene>
<evidence type="ECO:0000256" key="3">
    <source>
        <dbReference type="ARBA" id="ARBA00022741"/>
    </source>
</evidence>
<dbReference type="OrthoDB" id="5244702at2"/>
<dbReference type="NCBIfam" id="TIGR02432">
    <property type="entry name" value="lysidine_TilS_N"/>
    <property type="match status" value="1"/>
</dbReference>
<evidence type="ECO:0000313" key="9">
    <source>
        <dbReference type="Proteomes" id="UP000029003"/>
    </source>
</evidence>
<dbReference type="PANTHER" id="PTHR43033">
    <property type="entry name" value="TRNA(ILE)-LYSIDINE SYNTHASE-RELATED"/>
    <property type="match status" value="1"/>
</dbReference>
<dbReference type="InterPro" id="IPR012795">
    <property type="entry name" value="tRNA_Ile_lys_synt_N"/>
</dbReference>
<dbReference type="Pfam" id="PF01171">
    <property type="entry name" value="ATP_bind_3"/>
    <property type="match status" value="1"/>
</dbReference>
<dbReference type="SUPFAM" id="SSF82829">
    <property type="entry name" value="MesJ substrate recognition domain-like"/>
    <property type="match status" value="1"/>
</dbReference>
<keyword evidence="3 6" id="KW-0547">Nucleotide-binding</keyword>
<comment type="caution">
    <text evidence="8">The sequence shown here is derived from an EMBL/GenBank/DDBJ whole genome shotgun (WGS) entry which is preliminary data.</text>
</comment>
<comment type="subcellular location">
    <subcellularLocation>
        <location evidence="6">Cytoplasm</location>
    </subcellularLocation>
</comment>
<dbReference type="AlphaFoldDB" id="A0A087E6H6"/>
<keyword evidence="2 6" id="KW-0819">tRNA processing</keyword>
<evidence type="ECO:0000256" key="5">
    <source>
        <dbReference type="ARBA" id="ARBA00048539"/>
    </source>
</evidence>
<reference evidence="8 9" key="1">
    <citation type="submission" date="2014-03" db="EMBL/GenBank/DDBJ databases">
        <title>Genomics of Bifidobacteria.</title>
        <authorList>
            <person name="Ventura M."/>
            <person name="Milani C."/>
            <person name="Lugli G.A."/>
        </authorList>
    </citation>
    <scope>NUCLEOTIDE SEQUENCE [LARGE SCALE GENOMIC DNA]</scope>
    <source>
        <strain evidence="8 9">LMG 21395</strain>
    </source>
</reference>
<comment type="function">
    <text evidence="6">Ligates lysine onto the cytidine present at position 34 of the AUA codon-specific tRNA(Ile) that contains the anticodon CAU, in an ATP-dependent manner. Cytidine is converted to lysidine, thus changing the amino acid specificity of the tRNA from methionine to isoleucine.</text>
</comment>
<accession>A0A087E6H6</accession>
<dbReference type="SUPFAM" id="SSF52402">
    <property type="entry name" value="Adenine nucleotide alpha hydrolases-like"/>
    <property type="match status" value="1"/>
</dbReference>
<evidence type="ECO:0000259" key="7">
    <source>
        <dbReference type="Pfam" id="PF01171"/>
    </source>
</evidence>
<comment type="catalytic activity">
    <reaction evidence="5 6">
        <text>cytidine(34) in tRNA(Ile2) + L-lysine + ATP = lysidine(34) in tRNA(Ile2) + AMP + diphosphate + H(+)</text>
        <dbReference type="Rhea" id="RHEA:43744"/>
        <dbReference type="Rhea" id="RHEA-COMP:10625"/>
        <dbReference type="Rhea" id="RHEA-COMP:10670"/>
        <dbReference type="ChEBI" id="CHEBI:15378"/>
        <dbReference type="ChEBI" id="CHEBI:30616"/>
        <dbReference type="ChEBI" id="CHEBI:32551"/>
        <dbReference type="ChEBI" id="CHEBI:33019"/>
        <dbReference type="ChEBI" id="CHEBI:82748"/>
        <dbReference type="ChEBI" id="CHEBI:83665"/>
        <dbReference type="ChEBI" id="CHEBI:456215"/>
        <dbReference type="EC" id="6.3.4.19"/>
    </reaction>
</comment>
<dbReference type="PANTHER" id="PTHR43033:SF1">
    <property type="entry name" value="TRNA(ILE)-LYSIDINE SYNTHASE-RELATED"/>
    <property type="match status" value="1"/>
</dbReference>
<feature type="binding site" evidence="6">
    <location>
        <begin position="50"/>
        <end position="55"/>
    </location>
    <ligand>
        <name>ATP</name>
        <dbReference type="ChEBI" id="CHEBI:30616"/>
    </ligand>
</feature>
<evidence type="ECO:0000256" key="4">
    <source>
        <dbReference type="ARBA" id="ARBA00022840"/>
    </source>
</evidence>
<dbReference type="InterPro" id="IPR012094">
    <property type="entry name" value="tRNA_Ile_lys_synt"/>
</dbReference>
<evidence type="ECO:0000313" key="8">
    <source>
        <dbReference type="EMBL" id="KFJ03377.1"/>
    </source>
</evidence>
<protein>
    <recommendedName>
        <fullName evidence="6">tRNA(Ile)-lysidine synthase</fullName>
        <ecNumber evidence="6">6.3.4.19</ecNumber>
    </recommendedName>
    <alternativeName>
        <fullName evidence="6">tRNA(Ile)-2-lysyl-cytidine synthase</fullName>
    </alternativeName>
    <alternativeName>
        <fullName evidence="6">tRNA(Ile)-lysidine synthetase</fullName>
    </alternativeName>
</protein>
<dbReference type="Gene3D" id="3.40.50.620">
    <property type="entry name" value="HUPs"/>
    <property type="match status" value="1"/>
</dbReference>
<comment type="domain">
    <text evidence="6">The N-terminal region contains the highly conserved SGGXDS motif, predicted to be a P-loop motif involved in ATP binding.</text>
</comment>
<dbReference type="HAMAP" id="MF_01161">
    <property type="entry name" value="tRNA_Ile_lys_synt"/>
    <property type="match status" value="1"/>
</dbReference>
<dbReference type="Proteomes" id="UP000029003">
    <property type="component" value="Unassembled WGS sequence"/>
</dbReference>
<evidence type="ECO:0000256" key="6">
    <source>
        <dbReference type="HAMAP-Rule" id="MF_01161"/>
    </source>
</evidence>
<keyword evidence="4 6" id="KW-0067">ATP-binding</keyword>
<dbReference type="GO" id="GO:0005524">
    <property type="term" value="F:ATP binding"/>
    <property type="evidence" value="ECO:0007669"/>
    <property type="project" value="UniProtKB-UniRule"/>
</dbReference>
<name>A0A087E6H6_9BIFI</name>
<evidence type="ECO:0000256" key="1">
    <source>
        <dbReference type="ARBA" id="ARBA00022598"/>
    </source>
</evidence>
<dbReference type="CDD" id="cd01992">
    <property type="entry name" value="TilS_N"/>
    <property type="match status" value="1"/>
</dbReference>
<dbReference type="Gene3D" id="1.20.59.20">
    <property type="match status" value="1"/>
</dbReference>
<evidence type="ECO:0000256" key="2">
    <source>
        <dbReference type="ARBA" id="ARBA00022694"/>
    </source>
</evidence>
<keyword evidence="1 6" id="KW-0436">Ligase</keyword>
<dbReference type="GO" id="GO:0005737">
    <property type="term" value="C:cytoplasm"/>
    <property type="evidence" value="ECO:0007669"/>
    <property type="project" value="UniProtKB-SubCell"/>
</dbReference>
<dbReference type="GO" id="GO:0006400">
    <property type="term" value="P:tRNA modification"/>
    <property type="evidence" value="ECO:0007669"/>
    <property type="project" value="UniProtKB-UniRule"/>
</dbReference>
<sequence length="367" mass="39745">MTYTATLKSAIGKLRGCLERAGLGRRDERFAQHGTHTPAGDAPLVLVACSGGRDSLALAALAHIVCGTLGLRCGAMIIDHRMQEGSAGVAAQAASTCVDLGLDPVIVRIVHVNQDGNGPEAAARDARYEAMFDEARACGAQAILLAHTRDDQAETIIMGLMRSGGVDVLDGMRECNNRYDDVMLLRPFLGITREQTTAICRDLGISWWDDPTNGDHIPQGERLPRDYPLRSRIRHDLMPLLDDIAGGDMAGHLAQYTDIAARDRDYLESKALVVYDSVVTPEETGGSLGCSLDAKAMFSLPAAIRIRVIAMVCTNLGIAASIQHIESIERLIVDWHGQGVVSLPSGYQAFRKKHVIRVCQDSVHENR</sequence>
<dbReference type="RefSeq" id="WP_029575895.1">
    <property type="nucleotide sequence ID" value="NZ_JGZT01000005.1"/>
</dbReference>
<dbReference type="EMBL" id="JGZT01000005">
    <property type="protein sequence ID" value="KFJ03377.1"/>
    <property type="molecule type" value="Genomic_DNA"/>
</dbReference>
<dbReference type="InterPro" id="IPR014729">
    <property type="entry name" value="Rossmann-like_a/b/a_fold"/>
</dbReference>
<organism evidence="8 9">
    <name type="scientific">Bifidobacterium thermacidophilum subsp. thermacidophilum</name>
    <dbReference type="NCBI Taxonomy" id="79262"/>
    <lineage>
        <taxon>Bacteria</taxon>
        <taxon>Bacillati</taxon>
        <taxon>Actinomycetota</taxon>
        <taxon>Actinomycetes</taxon>
        <taxon>Bifidobacteriales</taxon>
        <taxon>Bifidobacteriaceae</taxon>
        <taxon>Bifidobacterium</taxon>
    </lineage>
</organism>
<feature type="domain" description="tRNA(Ile)-lysidine/2-thiocytidine synthase N-terminal" evidence="7">
    <location>
        <begin position="45"/>
        <end position="216"/>
    </location>
</feature>
<dbReference type="EC" id="6.3.4.19" evidence="6"/>
<dbReference type="InterPro" id="IPR011063">
    <property type="entry name" value="TilS/TtcA_N"/>
</dbReference>